<dbReference type="STRING" id="525919.Apre_0735"/>
<gene>
    <name evidence="1" type="ordered locus">Apre_0735</name>
</gene>
<name>C7RH03_ANAPD</name>
<protein>
    <submittedName>
        <fullName evidence="1">Uncharacterized protein</fullName>
    </submittedName>
</protein>
<accession>C7RH03</accession>
<organism evidence="1 2">
    <name type="scientific">Anaerococcus prevotii (strain ATCC 9321 / DSM 20548 / JCM 6508 / NCTC 11806 / PC1)</name>
    <name type="common">Peptostreptococcus prevotii</name>
    <name type="synonym">Peptococcus prevotii</name>
    <dbReference type="NCBI Taxonomy" id="525919"/>
    <lineage>
        <taxon>Bacteria</taxon>
        <taxon>Bacillati</taxon>
        <taxon>Bacillota</taxon>
        <taxon>Tissierellia</taxon>
        <taxon>Tissierellales</taxon>
        <taxon>Peptoniphilaceae</taxon>
        <taxon>Anaerococcus</taxon>
    </lineage>
</organism>
<dbReference type="OrthoDB" id="1692853at2"/>
<dbReference type="EMBL" id="CP001708">
    <property type="protein sequence ID" value="ACV28764.1"/>
    <property type="molecule type" value="Genomic_DNA"/>
</dbReference>
<proteinExistence type="predicted"/>
<dbReference type="eggNOG" id="ENOG5033GGG">
    <property type="taxonomic scope" value="Bacteria"/>
</dbReference>
<dbReference type="Proteomes" id="UP000002294">
    <property type="component" value="Chromosome"/>
</dbReference>
<dbReference type="HOGENOM" id="CLU_1347370_0_0_9"/>
<reference evidence="1 2" key="1">
    <citation type="journal article" date="2009" name="Stand. Genomic Sci.">
        <title>Complete genome sequence of Anaerococcus prevotii type strain (PC1).</title>
        <authorList>
            <person name="Labutti K."/>
            <person name="Pukall R."/>
            <person name="Steenblock K."/>
            <person name="Glavina Del Rio T."/>
            <person name="Tice H."/>
            <person name="Copeland A."/>
            <person name="Cheng J.F."/>
            <person name="Lucas S."/>
            <person name="Chen F."/>
            <person name="Nolan M."/>
            <person name="Bruce D."/>
            <person name="Goodwin L."/>
            <person name="Pitluck S."/>
            <person name="Ivanova N."/>
            <person name="Mavromatis K."/>
            <person name="Ovchinnikova G."/>
            <person name="Pati A."/>
            <person name="Chen A."/>
            <person name="Palaniappan K."/>
            <person name="Land M."/>
            <person name="Hauser L."/>
            <person name="Chang Y.J."/>
            <person name="Jeffries C.D."/>
            <person name="Chain P."/>
            <person name="Saunders E."/>
            <person name="Brettin T."/>
            <person name="Detter J.C."/>
            <person name="Han C."/>
            <person name="Goker M."/>
            <person name="Bristow J."/>
            <person name="Eisen J.A."/>
            <person name="Markowitz V."/>
            <person name="Hugenholtz P."/>
            <person name="Kyrpides N.C."/>
            <person name="Klenk H.P."/>
            <person name="Lapidus A."/>
        </authorList>
    </citation>
    <scope>NUCLEOTIDE SEQUENCE [LARGE SCALE GENOMIC DNA]</scope>
    <source>
        <strain evidence="2">ATCC 9321 / DSM 20548 / JCM 6508 / NCTC 11806 / PC1</strain>
    </source>
</reference>
<dbReference type="KEGG" id="apr:Apre_0735"/>
<sequence>MYYENEWIHPNLCVKDSHDFDFDPISGQYCFIIANNIASSFIIEKAVNKLIKSGFKYFSIFGEYAKLWEEIIYSLTKEENSIKVEASELDLMKLAYDLSVYVTFKTKSINYLISDDEYFTEYVIGDLDDILNENTLFTPSDWKRFRDGYEFTYHDKDAIISIGKELFLGYLGKEKSFSYSDKGINFRIFEGKSFAEIWISYL</sequence>
<evidence type="ECO:0000313" key="1">
    <source>
        <dbReference type="EMBL" id="ACV28764.1"/>
    </source>
</evidence>
<keyword evidence="2" id="KW-1185">Reference proteome</keyword>
<dbReference type="AlphaFoldDB" id="C7RH03"/>
<evidence type="ECO:0000313" key="2">
    <source>
        <dbReference type="Proteomes" id="UP000002294"/>
    </source>
</evidence>